<proteinExistence type="inferred from homology"/>
<evidence type="ECO:0000256" key="1">
    <source>
        <dbReference type="ARBA" id="ARBA00006817"/>
    </source>
</evidence>
<dbReference type="Gene3D" id="3.30.530.20">
    <property type="match status" value="1"/>
</dbReference>
<dbReference type="InterPro" id="IPR013538">
    <property type="entry name" value="ASHA1/2-like_C"/>
</dbReference>
<organism evidence="3 4">
    <name type="scientific">Lutibacter aestuarii</name>
    <dbReference type="NCBI Taxonomy" id="861111"/>
    <lineage>
        <taxon>Bacteria</taxon>
        <taxon>Pseudomonadati</taxon>
        <taxon>Bacteroidota</taxon>
        <taxon>Flavobacteriia</taxon>
        <taxon>Flavobacteriales</taxon>
        <taxon>Flavobacteriaceae</taxon>
        <taxon>Lutibacter</taxon>
    </lineage>
</organism>
<evidence type="ECO:0000313" key="4">
    <source>
        <dbReference type="Proteomes" id="UP001597032"/>
    </source>
</evidence>
<dbReference type="EMBL" id="JBHTIC010000006">
    <property type="protein sequence ID" value="MFD0761552.1"/>
    <property type="molecule type" value="Genomic_DNA"/>
</dbReference>
<dbReference type="CDD" id="cd07814">
    <property type="entry name" value="SRPBCC_CalC_Aha1-like"/>
    <property type="match status" value="1"/>
</dbReference>
<gene>
    <name evidence="3" type="ORF">ACFQZW_05615</name>
</gene>
<name>A0ABW2Z410_9FLAO</name>
<evidence type="ECO:0000313" key="3">
    <source>
        <dbReference type="EMBL" id="MFD0761552.1"/>
    </source>
</evidence>
<comment type="caution">
    <text evidence="3">The sequence shown here is derived from an EMBL/GenBank/DDBJ whole genome shotgun (WGS) entry which is preliminary data.</text>
</comment>
<keyword evidence="4" id="KW-1185">Reference proteome</keyword>
<comment type="similarity">
    <text evidence="1">Belongs to the AHA1 family.</text>
</comment>
<dbReference type="InterPro" id="IPR023393">
    <property type="entry name" value="START-like_dom_sf"/>
</dbReference>
<dbReference type="Proteomes" id="UP001597032">
    <property type="component" value="Unassembled WGS sequence"/>
</dbReference>
<sequence>MKANETIIVEEQLSAPISVVWDAITNLNSMKKWFFNNIPSFKSEVGFKTQFNVKSEERNFLHLWEIIEVVPSKKIVYNWKYAEYSGNSLVYFELFENINNTTKIKLTCKITESFSDDIPEFKTESCRGGWNYFIKQNLKNYLENS</sequence>
<reference evidence="4" key="1">
    <citation type="journal article" date="2019" name="Int. J. Syst. Evol. Microbiol.">
        <title>The Global Catalogue of Microorganisms (GCM) 10K type strain sequencing project: providing services to taxonomists for standard genome sequencing and annotation.</title>
        <authorList>
            <consortium name="The Broad Institute Genomics Platform"/>
            <consortium name="The Broad Institute Genome Sequencing Center for Infectious Disease"/>
            <person name="Wu L."/>
            <person name="Ma J."/>
        </authorList>
    </citation>
    <scope>NUCLEOTIDE SEQUENCE [LARGE SCALE GENOMIC DNA]</scope>
    <source>
        <strain evidence="4">CCUG 60022</strain>
    </source>
</reference>
<feature type="domain" description="Activator of Hsp90 ATPase homologue 1/2-like C-terminal" evidence="2">
    <location>
        <begin position="15"/>
        <end position="143"/>
    </location>
</feature>
<evidence type="ECO:0000259" key="2">
    <source>
        <dbReference type="Pfam" id="PF08327"/>
    </source>
</evidence>
<accession>A0ABW2Z410</accession>
<dbReference type="SUPFAM" id="SSF55961">
    <property type="entry name" value="Bet v1-like"/>
    <property type="match status" value="1"/>
</dbReference>
<dbReference type="RefSeq" id="WP_298262782.1">
    <property type="nucleotide sequence ID" value="NZ_JBHTIC010000006.1"/>
</dbReference>
<protein>
    <submittedName>
        <fullName evidence="3">SRPBCC family protein</fullName>
    </submittedName>
</protein>
<dbReference type="Pfam" id="PF08327">
    <property type="entry name" value="AHSA1"/>
    <property type="match status" value="1"/>
</dbReference>